<dbReference type="PANTHER" id="PTHR13355">
    <property type="entry name" value="GLUCOSAMINE 6-PHOSPHATE N-ACETYLTRANSFERASE"/>
    <property type="match status" value="1"/>
</dbReference>
<dbReference type="PATRIC" id="fig|86416.3.peg.1912"/>
<dbReference type="KEGG" id="cpas:Clopa_1943"/>
<reference evidence="2 3" key="1">
    <citation type="submission" date="2012-01" db="EMBL/GenBank/DDBJ databases">
        <title>Complete sequence of chromosome of Clostridium pasteurianum BC1.</title>
        <authorList>
            <consortium name="US DOE Joint Genome Institute"/>
            <person name="Lucas S."/>
            <person name="Han J."/>
            <person name="Lapidus A."/>
            <person name="Cheng J.-F."/>
            <person name="Goodwin L."/>
            <person name="Pitluck S."/>
            <person name="Peters L."/>
            <person name="Mikhailova N."/>
            <person name="Teshima H."/>
            <person name="Detter J.C."/>
            <person name="Han C."/>
            <person name="Tapia R."/>
            <person name="Land M."/>
            <person name="Hauser L."/>
            <person name="Kyrpides N."/>
            <person name="Ivanova N."/>
            <person name="Pagani I."/>
            <person name="Dunn J."/>
            <person name="Taghavi S."/>
            <person name="Francis A."/>
            <person name="van der Lelie D."/>
            <person name="Woyke T."/>
        </authorList>
    </citation>
    <scope>NUCLEOTIDE SEQUENCE [LARGE SCALE GENOMIC DNA]</scope>
    <source>
        <strain evidence="2 3">BC1</strain>
    </source>
</reference>
<name>R4K2M3_CLOPA</name>
<protein>
    <submittedName>
        <fullName evidence="2">Putative acyltransferase</fullName>
    </submittedName>
</protein>
<keyword evidence="3" id="KW-1185">Reference proteome</keyword>
<accession>R4K2M3</accession>
<dbReference type="EMBL" id="CP003261">
    <property type="protein sequence ID" value="AGK96838.1"/>
    <property type="molecule type" value="Genomic_DNA"/>
</dbReference>
<evidence type="ECO:0000259" key="1">
    <source>
        <dbReference type="PROSITE" id="PS51186"/>
    </source>
</evidence>
<sequence>MASYKYLYINNDSGLYKEVVELRYRIFFKPFNCSMDMVFDNLEGESIHLVCCHNNIVAAGYARLNIIDKTAQISQVVVKEEYRKKGIGSELIRELTDKSRESGMKKIILNAKIEIVNLYRSLGYETVGQEFPSIKTGLSHIRMEKII</sequence>
<dbReference type="Proteomes" id="UP000013523">
    <property type="component" value="Chromosome"/>
</dbReference>
<evidence type="ECO:0000313" key="2">
    <source>
        <dbReference type="EMBL" id="AGK96838.1"/>
    </source>
</evidence>
<feature type="domain" description="N-acetyltransferase" evidence="1">
    <location>
        <begin position="6"/>
        <end position="147"/>
    </location>
</feature>
<keyword evidence="2" id="KW-0012">Acyltransferase</keyword>
<dbReference type="InterPro" id="IPR016181">
    <property type="entry name" value="Acyl_CoA_acyltransferase"/>
</dbReference>
<dbReference type="Pfam" id="PF13673">
    <property type="entry name" value="Acetyltransf_10"/>
    <property type="match status" value="1"/>
</dbReference>
<proteinExistence type="predicted"/>
<dbReference type="HOGENOM" id="CLU_056607_7_2_9"/>
<organism evidence="2 3">
    <name type="scientific">Clostridium pasteurianum BC1</name>
    <dbReference type="NCBI Taxonomy" id="86416"/>
    <lineage>
        <taxon>Bacteria</taxon>
        <taxon>Bacillati</taxon>
        <taxon>Bacillota</taxon>
        <taxon>Clostridia</taxon>
        <taxon>Eubacteriales</taxon>
        <taxon>Clostridiaceae</taxon>
        <taxon>Clostridium</taxon>
    </lineage>
</organism>
<dbReference type="Gene3D" id="3.40.630.30">
    <property type="match status" value="1"/>
</dbReference>
<dbReference type="InterPro" id="IPR039143">
    <property type="entry name" value="GNPNAT1-like"/>
</dbReference>
<dbReference type="GO" id="GO:0008080">
    <property type="term" value="F:N-acetyltransferase activity"/>
    <property type="evidence" value="ECO:0007669"/>
    <property type="project" value="TreeGrafter"/>
</dbReference>
<dbReference type="CDD" id="cd04301">
    <property type="entry name" value="NAT_SF"/>
    <property type="match status" value="1"/>
</dbReference>
<dbReference type="SUPFAM" id="SSF55729">
    <property type="entry name" value="Acyl-CoA N-acyltransferases (Nat)"/>
    <property type="match status" value="1"/>
</dbReference>
<dbReference type="InterPro" id="IPR000182">
    <property type="entry name" value="GNAT_dom"/>
</dbReference>
<dbReference type="AlphaFoldDB" id="R4K2M3"/>
<dbReference type="OrthoDB" id="9787920at2"/>
<dbReference type="PROSITE" id="PS51186">
    <property type="entry name" value="GNAT"/>
    <property type="match status" value="1"/>
</dbReference>
<keyword evidence="2" id="KW-0808">Transferase</keyword>
<evidence type="ECO:0000313" key="3">
    <source>
        <dbReference type="Proteomes" id="UP000013523"/>
    </source>
</evidence>
<dbReference type="STRING" id="86416.Clopa_1943"/>
<gene>
    <name evidence="2" type="ORF">Clopa_1943</name>
</gene>
<dbReference type="RefSeq" id="WP_015615156.1">
    <property type="nucleotide sequence ID" value="NC_021182.1"/>
</dbReference>
<dbReference type="eggNOG" id="COG2153">
    <property type="taxonomic scope" value="Bacteria"/>
</dbReference>